<dbReference type="HOGENOM" id="CLU_2722389_0_0_1"/>
<keyword evidence="4" id="KW-1185">Reference proteome</keyword>
<feature type="region of interest" description="Disordered" evidence="1">
    <location>
        <begin position="33"/>
        <end position="72"/>
    </location>
</feature>
<reference evidence="2" key="3">
    <citation type="submission" date="2010-09" db="EMBL/GenBank/DDBJ databases">
        <title>Annotation of Gaeumannomyces graminis var. tritici R3-111a-1.</title>
        <authorList>
            <consortium name="The Broad Institute Genome Sequencing Platform"/>
            <person name="Ma L.-J."/>
            <person name="Dead R."/>
            <person name="Young S.K."/>
            <person name="Zeng Q."/>
            <person name="Gargeya S."/>
            <person name="Fitzgerald M."/>
            <person name="Haas B."/>
            <person name="Abouelleil A."/>
            <person name="Alvarado L."/>
            <person name="Arachchi H.M."/>
            <person name="Berlin A."/>
            <person name="Brown A."/>
            <person name="Chapman S.B."/>
            <person name="Chen Z."/>
            <person name="Dunbar C."/>
            <person name="Freedman E."/>
            <person name="Gearin G."/>
            <person name="Gellesch M."/>
            <person name="Goldberg J."/>
            <person name="Griggs A."/>
            <person name="Gujja S."/>
            <person name="Heiman D."/>
            <person name="Howarth C."/>
            <person name="Larson L."/>
            <person name="Lui A."/>
            <person name="MacDonald P.J.P."/>
            <person name="Mehta T."/>
            <person name="Montmayeur A."/>
            <person name="Murphy C."/>
            <person name="Neiman D."/>
            <person name="Pearson M."/>
            <person name="Priest M."/>
            <person name="Roberts A."/>
            <person name="Saif S."/>
            <person name="Shea T."/>
            <person name="Shenoy N."/>
            <person name="Sisk P."/>
            <person name="Stolte C."/>
            <person name="Sykes S."/>
            <person name="Yandava C."/>
            <person name="Wortman J."/>
            <person name="Nusbaum C."/>
            <person name="Birren B."/>
        </authorList>
    </citation>
    <scope>NUCLEOTIDE SEQUENCE</scope>
    <source>
        <strain evidence="2">R3-111a-1</strain>
    </source>
</reference>
<evidence type="ECO:0000256" key="1">
    <source>
        <dbReference type="SAM" id="MobiDB-lite"/>
    </source>
</evidence>
<evidence type="ECO:0000313" key="2">
    <source>
        <dbReference type="EMBL" id="EJT71805.1"/>
    </source>
</evidence>
<dbReference type="AlphaFoldDB" id="J3PC35"/>
<sequence length="72" mass="8158">MGSCFSSGRRGSRFAVYDEPYQIAGIQGAGIYEMNPRQGRSGLGRVHDSGPSWHDDHRSARRQRRPGGRRRR</sequence>
<dbReference type="RefSeq" id="XP_009227202.1">
    <property type="nucleotide sequence ID" value="XM_009228938.1"/>
</dbReference>
<gene>
    <name evidence="3" type="primary">20351516</name>
    <name evidence="2" type="ORF">GGTG_11058</name>
</gene>
<feature type="compositionally biased region" description="Basic residues" evidence="1">
    <location>
        <begin position="59"/>
        <end position="72"/>
    </location>
</feature>
<feature type="compositionally biased region" description="Basic and acidic residues" evidence="1">
    <location>
        <begin position="45"/>
        <end position="58"/>
    </location>
</feature>
<dbReference type="GeneID" id="20351516"/>
<dbReference type="EnsemblFungi" id="EJT71805">
    <property type="protein sequence ID" value="EJT71805"/>
    <property type="gene ID" value="GGTG_11058"/>
</dbReference>
<reference evidence="2" key="2">
    <citation type="submission" date="2010-07" db="EMBL/GenBank/DDBJ databases">
        <authorList>
            <consortium name="The Broad Institute Genome Sequencing Platform"/>
            <consortium name="Broad Institute Genome Sequencing Center for Infectious Disease"/>
            <person name="Ma L.-J."/>
            <person name="Dead R."/>
            <person name="Young S."/>
            <person name="Zeng Q."/>
            <person name="Koehrsen M."/>
            <person name="Alvarado L."/>
            <person name="Berlin A."/>
            <person name="Chapman S.B."/>
            <person name="Chen Z."/>
            <person name="Freedman E."/>
            <person name="Gellesch M."/>
            <person name="Goldberg J."/>
            <person name="Griggs A."/>
            <person name="Gujja S."/>
            <person name="Heilman E.R."/>
            <person name="Heiman D."/>
            <person name="Hepburn T."/>
            <person name="Howarth C."/>
            <person name="Jen D."/>
            <person name="Larson L."/>
            <person name="Mehta T."/>
            <person name="Neiman D."/>
            <person name="Pearson M."/>
            <person name="Roberts A."/>
            <person name="Saif S."/>
            <person name="Shea T."/>
            <person name="Shenoy N."/>
            <person name="Sisk P."/>
            <person name="Stolte C."/>
            <person name="Sykes S."/>
            <person name="Walk T."/>
            <person name="White J."/>
            <person name="Yandava C."/>
            <person name="Haas B."/>
            <person name="Nusbaum C."/>
            <person name="Birren B."/>
        </authorList>
    </citation>
    <scope>NUCLEOTIDE SEQUENCE</scope>
    <source>
        <strain evidence="2">R3-111a-1</strain>
    </source>
</reference>
<accession>J3PC35</accession>
<reference evidence="4" key="1">
    <citation type="submission" date="2010-07" db="EMBL/GenBank/DDBJ databases">
        <title>The genome sequence of Gaeumannomyces graminis var. tritici strain R3-111a-1.</title>
        <authorList>
            <consortium name="The Broad Institute Genome Sequencing Platform"/>
            <person name="Ma L.-J."/>
            <person name="Dead R."/>
            <person name="Young S."/>
            <person name="Zeng Q."/>
            <person name="Koehrsen M."/>
            <person name="Alvarado L."/>
            <person name="Berlin A."/>
            <person name="Chapman S.B."/>
            <person name="Chen Z."/>
            <person name="Freedman E."/>
            <person name="Gellesch M."/>
            <person name="Goldberg J."/>
            <person name="Griggs A."/>
            <person name="Gujja S."/>
            <person name="Heilman E.R."/>
            <person name="Heiman D."/>
            <person name="Hepburn T."/>
            <person name="Howarth C."/>
            <person name="Jen D."/>
            <person name="Larson L."/>
            <person name="Mehta T."/>
            <person name="Neiman D."/>
            <person name="Pearson M."/>
            <person name="Roberts A."/>
            <person name="Saif S."/>
            <person name="Shea T."/>
            <person name="Shenoy N."/>
            <person name="Sisk P."/>
            <person name="Stolte C."/>
            <person name="Sykes S."/>
            <person name="Walk T."/>
            <person name="White J."/>
            <person name="Yandava C."/>
            <person name="Haas B."/>
            <person name="Nusbaum C."/>
            <person name="Birren B."/>
        </authorList>
    </citation>
    <scope>NUCLEOTIDE SEQUENCE [LARGE SCALE GENOMIC DNA]</scope>
    <source>
        <strain evidence="4">R3-111a-1</strain>
    </source>
</reference>
<dbReference type="EMBL" id="GL385400">
    <property type="protein sequence ID" value="EJT71805.1"/>
    <property type="molecule type" value="Genomic_DNA"/>
</dbReference>
<name>J3PC35_GAET3</name>
<protein>
    <submittedName>
        <fullName evidence="2 3">Uncharacterized protein</fullName>
    </submittedName>
</protein>
<proteinExistence type="predicted"/>
<evidence type="ECO:0000313" key="3">
    <source>
        <dbReference type="EnsemblFungi" id="EJT71805"/>
    </source>
</evidence>
<reference evidence="3" key="4">
    <citation type="journal article" date="2015" name="G3 (Bethesda)">
        <title>Genome sequences of three phytopathogenic species of the Magnaporthaceae family of fungi.</title>
        <authorList>
            <person name="Okagaki L.H."/>
            <person name="Nunes C.C."/>
            <person name="Sailsbery J."/>
            <person name="Clay B."/>
            <person name="Brown D."/>
            <person name="John T."/>
            <person name="Oh Y."/>
            <person name="Young N."/>
            <person name="Fitzgerald M."/>
            <person name="Haas B.J."/>
            <person name="Zeng Q."/>
            <person name="Young S."/>
            <person name="Adiconis X."/>
            <person name="Fan L."/>
            <person name="Levin J.Z."/>
            <person name="Mitchell T.K."/>
            <person name="Okubara P.A."/>
            <person name="Farman M.L."/>
            <person name="Kohn L.M."/>
            <person name="Birren B."/>
            <person name="Ma L.-J."/>
            <person name="Dean R.A."/>
        </authorList>
    </citation>
    <scope>NUCLEOTIDE SEQUENCE</scope>
    <source>
        <strain evidence="3">R3-111a-1</strain>
    </source>
</reference>
<organism evidence="2">
    <name type="scientific">Gaeumannomyces tritici (strain R3-111a-1)</name>
    <name type="common">Wheat and barley take-all root rot fungus</name>
    <name type="synonym">Gaeumannomyces graminis var. tritici</name>
    <dbReference type="NCBI Taxonomy" id="644352"/>
    <lineage>
        <taxon>Eukaryota</taxon>
        <taxon>Fungi</taxon>
        <taxon>Dikarya</taxon>
        <taxon>Ascomycota</taxon>
        <taxon>Pezizomycotina</taxon>
        <taxon>Sordariomycetes</taxon>
        <taxon>Sordariomycetidae</taxon>
        <taxon>Magnaporthales</taxon>
        <taxon>Magnaporthaceae</taxon>
        <taxon>Gaeumannomyces</taxon>
    </lineage>
</organism>
<evidence type="ECO:0000313" key="4">
    <source>
        <dbReference type="Proteomes" id="UP000006039"/>
    </source>
</evidence>
<dbReference type="Proteomes" id="UP000006039">
    <property type="component" value="Unassembled WGS sequence"/>
</dbReference>
<reference evidence="3" key="5">
    <citation type="submission" date="2018-04" db="UniProtKB">
        <authorList>
            <consortium name="EnsemblFungi"/>
        </authorList>
    </citation>
    <scope>IDENTIFICATION</scope>
    <source>
        <strain evidence="3">R3-111a-1</strain>
    </source>
</reference>
<dbReference type="VEuPathDB" id="FungiDB:GGTG_11058"/>